<evidence type="ECO:0000259" key="5">
    <source>
        <dbReference type="Pfam" id="PF07993"/>
    </source>
</evidence>
<dbReference type="Pfam" id="PF00106">
    <property type="entry name" value="adh_short"/>
    <property type="match status" value="1"/>
</dbReference>
<dbReference type="InterPro" id="IPR010080">
    <property type="entry name" value="Thioester_reductase-like_dom"/>
</dbReference>
<dbReference type="InterPro" id="IPR020845">
    <property type="entry name" value="AMP-binding_CS"/>
</dbReference>
<dbReference type="Gene3D" id="3.40.50.980">
    <property type="match status" value="2"/>
</dbReference>
<keyword evidence="3" id="KW-0560">Oxidoreductase</keyword>
<dbReference type="SUPFAM" id="SSF47336">
    <property type="entry name" value="ACP-like"/>
    <property type="match status" value="1"/>
</dbReference>
<dbReference type="SUPFAM" id="SSF56801">
    <property type="entry name" value="Acetyl-CoA synthetase-like"/>
    <property type="match status" value="1"/>
</dbReference>
<dbReference type="EMBL" id="CAHIKZ030001910">
    <property type="protein sequence ID" value="CAE1277148.1"/>
    <property type="molecule type" value="Genomic_DNA"/>
</dbReference>
<evidence type="ECO:0000313" key="7">
    <source>
        <dbReference type="EMBL" id="CAE1277148.1"/>
    </source>
</evidence>
<evidence type="ECO:0000256" key="2">
    <source>
        <dbReference type="ARBA" id="ARBA00022553"/>
    </source>
</evidence>
<dbReference type="NCBIfam" id="TIGR01746">
    <property type="entry name" value="Thioester-redct"/>
    <property type="match status" value="1"/>
</dbReference>
<protein>
    <recommendedName>
        <fullName evidence="9">Fatty acyl-CoA reductase</fullName>
    </recommendedName>
</protein>
<evidence type="ECO:0000259" key="4">
    <source>
        <dbReference type="Pfam" id="PF00501"/>
    </source>
</evidence>
<accession>A0A812CJW4</accession>
<gene>
    <name evidence="7" type="ORF">SPHA_40445</name>
</gene>
<reference evidence="7" key="1">
    <citation type="submission" date="2021-01" db="EMBL/GenBank/DDBJ databases">
        <authorList>
            <person name="Li R."/>
            <person name="Bekaert M."/>
        </authorList>
    </citation>
    <scope>NUCLEOTIDE SEQUENCE</scope>
    <source>
        <strain evidence="7">Farmed</strain>
    </source>
</reference>
<evidence type="ECO:0000259" key="6">
    <source>
        <dbReference type="Pfam" id="PF13193"/>
    </source>
</evidence>
<dbReference type="Pfam" id="PF13193">
    <property type="entry name" value="AMP-binding_C"/>
    <property type="match status" value="1"/>
</dbReference>
<dbReference type="InterPro" id="IPR013120">
    <property type="entry name" value="FAR_NAD-bd"/>
</dbReference>
<evidence type="ECO:0000313" key="8">
    <source>
        <dbReference type="Proteomes" id="UP000597762"/>
    </source>
</evidence>
<evidence type="ECO:0008006" key="9">
    <source>
        <dbReference type="Google" id="ProtNLM"/>
    </source>
</evidence>
<keyword evidence="2" id="KW-0597">Phosphoprotein</keyword>
<dbReference type="Gene3D" id="3.30.300.30">
    <property type="match status" value="1"/>
</dbReference>
<keyword evidence="1" id="KW-0596">Phosphopantetheine</keyword>
<proteinExistence type="predicted"/>
<dbReference type="PROSITE" id="PS00061">
    <property type="entry name" value="ADH_SHORT"/>
    <property type="match status" value="1"/>
</dbReference>
<dbReference type="PANTHER" id="PTHR44845:SF6">
    <property type="entry name" value="BETA-ALANINE-ACTIVATING ENZYME"/>
    <property type="match status" value="1"/>
</dbReference>
<dbReference type="AlphaFoldDB" id="A0A812CJW4"/>
<feature type="domain" description="Thioester reductase (TE)" evidence="5">
    <location>
        <begin position="357"/>
        <end position="605"/>
    </location>
</feature>
<dbReference type="Gene3D" id="1.10.1200.10">
    <property type="entry name" value="ACP-like"/>
    <property type="match status" value="1"/>
</dbReference>
<feature type="domain" description="AMP-dependent synthetase/ligase" evidence="4">
    <location>
        <begin position="46"/>
        <end position="145"/>
    </location>
</feature>
<dbReference type="PROSITE" id="PS00455">
    <property type="entry name" value="AMP_BINDING"/>
    <property type="match status" value="1"/>
</dbReference>
<dbReference type="PRINTS" id="PR00081">
    <property type="entry name" value="GDHRDH"/>
</dbReference>
<dbReference type="Pfam" id="PF07993">
    <property type="entry name" value="NAD_binding_4"/>
    <property type="match status" value="1"/>
</dbReference>
<dbReference type="InterPro" id="IPR036736">
    <property type="entry name" value="ACP-like_sf"/>
</dbReference>
<dbReference type="Pfam" id="PF00501">
    <property type="entry name" value="AMP-binding"/>
    <property type="match status" value="1"/>
</dbReference>
<organism evidence="7 8">
    <name type="scientific">Acanthosepion pharaonis</name>
    <name type="common">Pharaoh cuttlefish</name>
    <name type="synonym">Sepia pharaonis</name>
    <dbReference type="NCBI Taxonomy" id="158019"/>
    <lineage>
        <taxon>Eukaryota</taxon>
        <taxon>Metazoa</taxon>
        <taxon>Spiralia</taxon>
        <taxon>Lophotrochozoa</taxon>
        <taxon>Mollusca</taxon>
        <taxon>Cephalopoda</taxon>
        <taxon>Coleoidea</taxon>
        <taxon>Decapodiformes</taxon>
        <taxon>Sepiida</taxon>
        <taxon>Sepiina</taxon>
        <taxon>Sepiidae</taxon>
        <taxon>Acanthosepion</taxon>
    </lineage>
</organism>
<dbReference type="GO" id="GO:0016491">
    <property type="term" value="F:oxidoreductase activity"/>
    <property type="evidence" value="ECO:0007669"/>
    <property type="project" value="UniProtKB-KW"/>
</dbReference>
<dbReference type="InterPro" id="IPR036291">
    <property type="entry name" value="NAD(P)-bd_dom_sf"/>
</dbReference>
<dbReference type="InterPro" id="IPR025110">
    <property type="entry name" value="AMP-bd_C"/>
</dbReference>
<sequence>MISCIRGDAKDCRYGDHYVIWDSEFGSYTCQSYQVIGKKNQNILSSGAYLPLDISFPQRLVDNILVEATPKVILTTSELRDQFPADFCVICLDENFLEQFKNGNDKVVSFPMNWDNLAYIAYSSGTTGKPKGIMCPHKGAILSYKWRHENYPYAADEREACNIFFHDLHGRKFCPVGCHLPQVQIVIMNEAREVQPVGVSGEAVEVCLTSLPEVNNCVVLVNGDEGENKFLVAYIVPNGEVTRKDIRSQLKKKLPFYMIPSYFLFLKSIPVVPASGKLDKKALPEYDSQVEISFSSEGLPNTDTEKKLAQIWKNVLQLRNIDIEESFFDLGGIDMSLRAFWRSFRVGNRWNKGRVLVTGGSGFLGAFLIRELLLNTKTFIYCLIREHPDVSAHCRLINSLKKFGILAKDEKKGTEKQKIIAKLLPNRLATVKGDVAIVNLGMNEEEYMHMCTEVDFIIHAAASVNLAYPYIALQGPNVLGTQNVVLFAFTGKVKPLHHISTDGVFPHGLTNCGEDEDIAVYHNQLTEGYSQSKWVAELLVERARKRGLPAVIYRLGNLSGDRENVSWNPQDFTLLMLQACAMYKVAPEENWSMEMTPVDFTANVIVRITQDLAQAVGKTLHLINTKPAKSKDIHFFSKLSTYTNSHLQEILLNFDLTYPETDSAFLRLYFDKLSRQGIFPSPSRMSIANTSLHGKVVIVTGASSGIGAAIAEALIKAGANVALAARRIDKLKDLCKKLEEDGSGLAIAVKTDVTNKEDVKELVRHTECSLGSIDVLVNSAGVMYYTLMKNLKENEWEQMIDINCKGFAGLAVYSGSKFFVEGLSQALRQEVVSSGIKVTCLQPGDVKTELIGHTTDQEAKEMYDGSILSRTLHSSRKCLNLLFSNSFSSSSISYSSV</sequence>
<dbReference type="InterPro" id="IPR020904">
    <property type="entry name" value="Sc_DH/Rdtase_CS"/>
</dbReference>
<evidence type="ECO:0000256" key="3">
    <source>
        <dbReference type="ARBA" id="ARBA00023002"/>
    </source>
</evidence>
<dbReference type="Proteomes" id="UP000597762">
    <property type="component" value="Unassembled WGS sequence"/>
</dbReference>
<dbReference type="InterPro" id="IPR000873">
    <property type="entry name" value="AMP-dep_synth/lig_dom"/>
</dbReference>
<comment type="caution">
    <text evidence="7">The sequence shown here is derived from an EMBL/GenBank/DDBJ whole genome shotgun (WGS) entry which is preliminary data.</text>
</comment>
<dbReference type="Gene3D" id="3.40.50.720">
    <property type="entry name" value="NAD(P)-binding Rossmann-like Domain"/>
    <property type="match status" value="3"/>
</dbReference>
<dbReference type="InterPro" id="IPR002347">
    <property type="entry name" value="SDR_fam"/>
</dbReference>
<evidence type="ECO:0000256" key="1">
    <source>
        <dbReference type="ARBA" id="ARBA00022450"/>
    </source>
</evidence>
<feature type="domain" description="AMP-binding enzyme C-terminal" evidence="6">
    <location>
        <begin position="204"/>
        <end position="271"/>
    </location>
</feature>
<keyword evidence="8" id="KW-1185">Reference proteome</keyword>
<dbReference type="PANTHER" id="PTHR44845">
    <property type="entry name" value="CARRIER DOMAIN-CONTAINING PROTEIN"/>
    <property type="match status" value="1"/>
</dbReference>
<dbReference type="OrthoDB" id="416786at2759"/>
<dbReference type="PRINTS" id="PR00080">
    <property type="entry name" value="SDRFAMILY"/>
</dbReference>
<dbReference type="InterPro" id="IPR045851">
    <property type="entry name" value="AMP-bd_C_sf"/>
</dbReference>
<dbReference type="SUPFAM" id="SSF51735">
    <property type="entry name" value="NAD(P)-binding Rossmann-fold domains"/>
    <property type="match status" value="2"/>
</dbReference>
<name>A0A812CJW4_ACAPH</name>